<evidence type="ECO:0000313" key="11">
    <source>
        <dbReference type="EMBL" id="SDG33393.1"/>
    </source>
</evidence>
<dbReference type="PROSITE" id="PS50109">
    <property type="entry name" value="HIS_KIN"/>
    <property type="match status" value="1"/>
</dbReference>
<evidence type="ECO:0000259" key="9">
    <source>
        <dbReference type="PROSITE" id="PS50109"/>
    </source>
</evidence>
<keyword evidence="4" id="KW-0597">Phosphoprotein</keyword>
<dbReference type="SUPFAM" id="SSF55874">
    <property type="entry name" value="ATPase domain of HSP90 chaperone/DNA topoisomerase II/histidine kinase"/>
    <property type="match status" value="1"/>
</dbReference>
<dbReference type="GO" id="GO:0005886">
    <property type="term" value="C:plasma membrane"/>
    <property type="evidence" value="ECO:0007669"/>
    <property type="project" value="UniProtKB-SubCell"/>
</dbReference>
<dbReference type="FunFam" id="3.30.565.10:FF:000006">
    <property type="entry name" value="Sensor histidine kinase WalK"/>
    <property type="match status" value="1"/>
</dbReference>
<keyword evidence="8" id="KW-0472">Membrane</keyword>
<evidence type="ECO:0000313" key="13">
    <source>
        <dbReference type="Proteomes" id="UP000199009"/>
    </source>
</evidence>
<feature type="transmembrane region" description="Helical" evidence="8">
    <location>
        <begin position="129"/>
        <end position="154"/>
    </location>
</feature>
<dbReference type="GO" id="GO:0000155">
    <property type="term" value="F:phosphorelay sensor kinase activity"/>
    <property type="evidence" value="ECO:0007669"/>
    <property type="project" value="InterPro"/>
</dbReference>
<evidence type="ECO:0000256" key="1">
    <source>
        <dbReference type="ARBA" id="ARBA00000085"/>
    </source>
</evidence>
<dbReference type="Proteomes" id="UP000199009">
    <property type="component" value="Chromosome I"/>
</dbReference>
<dbReference type="EMBL" id="LT629692">
    <property type="protein sequence ID" value="SDH64843.1"/>
    <property type="molecule type" value="Genomic_DNA"/>
</dbReference>
<dbReference type="AlphaFoldDB" id="A0A1G8E4J8"/>
<dbReference type="InterPro" id="IPR005467">
    <property type="entry name" value="His_kinase_dom"/>
</dbReference>
<dbReference type="InterPro" id="IPR013656">
    <property type="entry name" value="PAS_4"/>
</dbReference>
<feature type="transmembrane region" description="Helical" evidence="8">
    <location>
        <begin position="41"/>
        <end position="65"/>
    </location>
</feature>
<reference evidence="12 13" key="1">
    <citation type="submission" date="2016-10" db="EMBL/GenBank/DDBJ databases">
        <authorList>
            <person name="de Groot N.N."/>
        </authorList>
    </citation>
    <scope>NUCLEOTIDE SEQUENCE [LARGE SCALE GENOMIC DNA]</scope>
    <source>
        <strain evidence="12 13">DSM 23142</strain>
    </source>
</reference>
<feature type="transmembrane region" description="Helical" evidence="8">
    <location>
        <begin position="71"/>
        <end position="91"/>
    </location>
</feature>
<keyword evidence="5" id="KW-0808">Transferase</keyword>
<dbReference type="InterPro" id="IPR036890">
    <property type="entry name" value="HATPase_C_sf"/>
</dbReference>
<keyword evidence="8" id="KW-1133">Transmembrane helix</keyword>
<feature type="domain" description="Histidine kinase" evidence="9">
    <location>
        <begin position="346"/>
        <end position="562"/>
    </location>
</feature>
<evidence type="ECO:0000313" key="12">
    <source>
        <dbReference type="EMBL" id="SDH64843.1"/>
    </source>
</evidence>
<evidence type="ECO:0000256" key="6">
    <source>
        <dbReference type="ARBA" id="ARBA00022777"/>
    </source>
</evidence>
<evidence type="ECO:0000256" key="7">
    <source>
        <dbReference type="ARBA" id="ARBA00023012"/>
    </source>
</evidence>
<name>A0A1G8E4J8_9MICO</name>
<evidence type="ECO:0000256" key="2">
    <source>
        <dbReference type="ARBA" id="ARBA00004236"/>
    </source>
</evidence>
<dbReference type="InterPro" id="IPR000014">
    <property type="entry name" value="PAS"/>
</dbReference>
<comment type="subcellular location">
    <subcellularLocation>
        <location evidence="2">Cell membrane</location>
    </subcellularLocation>
</comment>
<evidence type="ECO:0000256" key="3">
    <source>
        <dbReference type="ARBA" id="ARBA00012438"/>
    </source>
</evidence>
<dbReference type="InterPro" id="IPR000700">
    <property type="entry name" value="PAS-assoc_C"/>
</dbReference>
<dbReference type="InterPro" id="IPR036097">
    <property type="entry name" value="HisK_dim/P_sf"/>
</dbReference>
<dbReference type="SMART" id="SM00388">
    <property type="entry name" value="HisKA"/>
    <property type="match status" value="1"/>
</dbReference>
<dbReference type="InterPro" id="IPR004358">
    <property type="entry name" value="Sig_transdc_His_kin-like_C"/>
</dbReference>
<evidence type="ECO:0000259" key="10">
    <source>
        <dbReference type="PROSITE" id="PS50113"/>
    </source>
</evidence>
<proteinExistence type="predicted"/>
<gene>
    <name evidence="11" type="ORF">SAMN04489810_0017</name>
    <name evidence="12" type="ORF">SAMN04489810_3530</name>
</gene>
<dbReference type="CDD" id="cd00130">
    <property type="entry name" value="PAS"/>
    <property type="match status" value="1"/>
</dbReference>
<keyword evidence="7" id="KW-0902">Two-component regulatory system</keyword>
<dbReference type="Pfam" id="PF08448">
    <property type="entry name" value="PAS_4"/>
    <property type="match status" value="1"/>
</dbReference>
<evidence type="ECO:0000256" key="5">
    <source>
        <dbReference type="ARBA" id="ARBA00022679"/>
    </source>
</evidence>
<dbReference type="SUPFAM" id="SSF47384">
    <property type="entry name" value="Homodimeric domain of signal transducing histidine kinase"/>
    <property type="match status" value="1"/>
</dbReference>
<comment type="catalytic activity">
    <reaction evidence="1">
        <text>ATP + protein L-histidine = ADP + protein N-phospho-L-histidine.</text>
        <dbReference type="EC" id="2.7.13.3"/>
    </reaction>
</comment>
<dbReference type="Gene3D" id="3.30.450.20">
    <property type="entry name" value="PAS domain"/>
    <property type="match status" value="1"/>
</dbReference>
<keyword evidence="13" id="KW-1185">Reference proteome</keyword>
<dbReference type="Pfam" id="PF02518">
    <property type="entry name" value="HATPase_c"/>
    <property type="match status" value="1"/>
</dbReference>
<dbReference type="PRINTS" id="PR00344">
    <property type="entry name" value="BCTRLSENSOR"/>
</dbReference>
<dbReference type="SUPFAM" id="SSF55785">
    <property type="entry name" value="PYP-like sensor domain (PAS domain)"/>
    <property type="match status" value="1"/>
</dbReference>
<dbReference type="InterPro" id="IPR035965">
    <property type="entry name" value="PAS-like_dom_sf"/>
</dbReference>
<keyword evidence="8" id="KW-0812">Transmembrane</keyword>
<dbReference type="PANTHER" id="PTHR43711:SF1">
    <property type="entry name" value="HISTIDINE KINASE 1"/>
    <property type="match status" value="1"/>
</dbReference>
<protein>
    <recommendedName>
        <fullName evidence="3">histidine kinase</fullName>
        <ecNumber evidence="3">2.7.13.3</ecNumber>
    </recommendedName>
</protein>
<dbReference type="InterPro" id="IPR003661">
    <property type="entry name" value="HisK_dim/P_dom"/>
</dbReference>
<dbReference type="Pfam" id="PF00512">
    <property type="entry name" value="HisKA"/>
    <property type="match status" value="1"/>
</dbReference>
<dbReference type="PANTHER" id="PTHR43711">
    <property type="entry name" value="TWO-COMPONENT HISTIDINE KINASE"/>
    <property type="match status" value="1"/>
</dbReference>
<feature type="transmembrane region" description="Helical" evidence="8">
    <location>
        <begin position="166"/>
        <end position="187"/>
    </location>
</feature>
<keyword evidence="6" id="KW-0418">Kinase</keyword>
<organism evidence="12 13">
    <name type="scientific">Microbacterium pygmaeum</name>
    <dbReference type="NCBI Taxonomy" id="370764"/>
    <lineage>
        <taxon>Bacteria</taxon>
        <taxon>Bacillati</taxon>
        <taxon>Actinomycetota</taxon>
        <taxon>Actinomycetes</taxon>
        <taxon>Micrococcales</taxon>
        <taxon>Microbacteriaceae</taxon>
        <taxon>Microbacterium</taxon>
    </lineage>
</organism>
<dbReference type="InterPro" id="IPR003594">
    <property type="entry name" value="HATPase_dom"/>
</dbReference>
<accession>A0A1G8E4J8</accession>
<dbReference type="STRING" id="370764.SAMN04489810_0017"/>
<feature type="domain" description="PAC" evidence="10">
    <location>
        <begin position="290"/>
        <end position="342"/>
    </location>
</feature>
<dbReference type="InterPro" id="IPR050736">
    <property type="entry name" value="Sensor_HK_Regulatory"/>
</dbReference>
<dbReference type="EC" id="2.7.13.3" evidence="3"/>
<sequence length="574" mass="62475">MPVDVGKIRVMSVASRTTALVPLNGVAATPRRPLSTRTRSIWLRQLTLAAVVVVIAVVIAVISPVAFAEPLMLVGIGTLMAVTAATLFIPWGSASPTLIAAVPFADVIGIGIMAFGGDLRMSYLWVFPIAWIAAHYTLVWMISALGLIAAIMVVDGIVHFGNSASVARFVIVLLCLTFIGITIFSTARQTGAFKRLLRRQARRLQYTLDRVSAQERRVTQTLNGLDLAVARVNADGELLSANDAFLALYARDREDPNDPGLAVEYAGFRGEALRDAQRTITRAARGDVLDDERVWLYDPNGQWHTLDITTRPLTAADGEEQSTLIVAQDVTELMRAQRRRDDLAAVISHELRNPLTAILGHVDLILDDNELTPRDQERLEVVERASERMNQMISSILTSPPEREEDPEPPREVVDVRPLLEASVESFLPAAAARGVRLDIDAPSPVVFEADAFRLRQVLDNLVSNAIKYTPREGSVVVGGRMVGEFAELTIVDTGMGMSEDDLDHVFDDYFRAESARESGIPGTGLGMGIVRDIVESHCGTIDLTSTLGEGTTVTARIPLDRAEAERVGAGERA</sequence>
<dbReference type="Gene3D" id="3.30.565.10">
    <property type="entry name" value="Histidine kinase-like ATPase, C-terminal domain"/>
    <property type="match status" value="1"/>
</dbReference>
<dbReference type="CDD" id="cd00082">
    <property type="entry name" value="HisKA"/>
    <property type="match status" value="1"/>
</dbReference>
<feature type="transmembrane region" description="Helical" evidence="8">
    <location>
        <begin position="98"/>
        <end position="117"/>
    </location>
</feature>
<dbReference type="Gene3D" id="1.10.287.130">
    <property type="match status" value="1"/>
</dbReference>
<dbReference type="PROSITE" id="PS50113">
    <property type="entry name" value="PAC"/>
    <property type="match status" value="1"/>
</dbReference>
<dbReference type="SMART" id="SM00387">
    <property type="entry name" value="HATPase_c"/>
    <property type="match status" value="1"/>
</dbReference>
<evidence type="ECO:0000256" key="4">
    <source>
        <dbReference type="ARBA" id="ARBA00022553"/>
    </source>
</evidence>
<dbReference type="EMBL" id="LT629692">
    <property type="protein sequence ID" value="SDG33393.1"/>
    <property type="molecule type" value="Genomic_DNA"/>
</dbReference>
<evidence type="ECO:0000256" key="8">
    <source>
        <dbReference type="SAM" id="Phobius"/>
    </source>
</evidence>